<evidence type="ECO:0000256" key="13">
    <source>
        <dbReference type="ARBA" id="ARBA00023235"/>
    </source>
</evidence>
<dbReference type="InterPro" id="IPR002464">
    <property type="entry name" value="DNA/RNA_helicase_DEAH_CS"/>
</dbReference>
<keyword evidence="2" id="KW-0004">4Fe-4S</keyword>
<evidence type="ECO:0000256" key="6">
    <source>
        <dbReference type="ARBA" id="ARBA00022801"/>
    </source>
</evidence>
<keyword evidence="17" id="KW-1185">Reference proteome</keyword>
<dbReference type="InterPro" id="IPR057498">
    <property type="entry name" value="Rtel1_ARCH"/>
</dbReference>
<protein>
    <submittedName>
        <fullName evidence="16">Regulator of telomere elongation helicase 1</fullName>
    </submittedName>
</protein>
<sequence>MPTLEIDNVHIEFPHEPYDCQREYMHKLLQALQQGRNAILESPTGTGKTLCLLCTSLAWLTSYTFDSQINLDSAAEADLFSVHPNKPKVIFASRTHSQLAQAVTVLKNTVYSSRNISVIGSRDQLCLLPEVTSLESNSAKIFACRVRVQTRTCDYFRNFDLKRDDVVNTLKANGVVDIEDLVSFGKSTRCCPYYMSRELKTDAEIVFMPYNYLLDGKIRRLYNIDLENAVVIFDEAHNIEQVCEDAASVTLSSGMLASAIEYLRVVCEVVFSLSVQSEADQSELQATDGAEPFVGASTNLSAYDISRAGEDKLSSLNLERLLSLKGQLIELERLVDSLDVTEEGITKPSDFLFDLLGRAGLTHQTRDFALQTIEEVLSVATAAENAKLRKPKGITEVSEFIKTVFESKYAQSQSKLFSLSGSVSADYSRCYRVFVKDDQLRSNLHSATDRVWDSRGGPNQSVKHRLLSYWCLSPGRAMQDLIKERVRCVILTSGTLYPVEPIQAELRMPFPILLQNPHVIKPDQVRLAVITRGKDGQVLNSGYASRDKPGYRSSLGLTLIELFKTVPNGLLVFFPSYAMMNQCVDAWKSDQLYDHMLNHKRIFVEPRDKVQFTKVCVVSLESTDFSVLSIRPYFNVTSV</sequence>
<keyword evidence="10" id="KW-0411">Iron-sulfur</keyword>
<dbReference type="GO" id="GO:0003678">
    <property type="term" value="F:DNA helicase activity"/>
    <property type="evidence" value="ECO:0007669"/>
    <property type="project" value="InterPro"/>
</dbReference>
<dbReference type="OrthoDB" id="19182at2759"/>
<dbReference type="NCBIfam" id="TIGR00604">
    <property type="entry name" value="rad3"/>
    <property type="match status" value="1"/>
</dbReference>
<dbReference type="Gene3D" id="3.40.50.300">
    <property type="entry name" value="P-loop containing nucleotide triphosphate hydrolases"/>
    <property type="match status" value="2"/>
</dbReference>
<dbReference type="InterPro" id="IPR006555">
    <property type="entry name" value="ATP-dep_Helicase_C"/>
</dbReference>
<proteinExistence type="predicted"/>
<dbReference type="PANTHER" id="PTHR11472">
    <property type="entry name" value="DNA REPAIR DEAD HELICASE RAD3/XP-D SUBFAMILY MEMBER"/>
    <property type="match status" value="1"/>
</dbReference>
<dbReference type="GO" id="GO:0003677">
    <property type="term" value="F:DNA binding"/>
    <property type="evidence" value="ECO:0007669"/>
    <property type="project" value="UniProtKB-KW"/>
</dbReference>
<evidence type="ECO:0000256" key="1">
    <source>
        <dbReference type="ARBA" id="ARBA00004123"/>
    </source>
</evidence>
<evidence type="ECO:0000256" key="12">
    <source>
        <dbReference type="ARBA" id="ARBA00023204"/>
    </source>
</evidence>
<keyword evidence="4" id="KW-0547">Nucleotide-binding</keyword>
<dbReference type="PANTHER" id="PTHR11472:SF34">
    <property type="entry name" value="REGULATOR OF TELOMERE ELONGATION HELICASE 1"/>
    <property type="match status" value="1"/>
</dbReference>
<dbReference type="InterPro" id="IPR010614">
    <property type="entry name" value="RAD3-like_helicase_DEAD"/>
</dbReference>
<dbReference type="InterPro" id="IPR045028">
    <property type="entry name" value="DinG/Rad3-like"/>
</dbReference>
<evidence type="ECO:0000256" key="14">
    <source>
        <dbReference type="ARBA" id="ARBA00023242"/>
    </source>
</evidence>
<dbReference type="GO" id="GO:0005634">
    <property type="term" value="C:nucleus"/>
    <property type="evidence" value="ECO:0007669"/>
    <property type="project" value="UniProtKB-SubCell"/>
</dbReference>
<dbReference type="InterPro" id="IPR006554">
    <property type="entry name" value="Helicase-like_DEXD_c2"/>
</dbReference>
<feature type="domain" description="Helicase ATP-binding" evidence="15">
    <location>
        <begin position="7"/>
        <end position="286"/>
    </location>
</feature>
<dbReference type="Pfam" id="PF06733">
    <property type="entry name" value="DEAD_2"/>
    <property type="match status" value="1"/>
</dbReference>
<dbReference type="SMART" id="SM00488">
    <property type="entry name" value="DEXDc2"/>
    <property type="match status" value="1"/>
</dbReference>
<evidence type="ECO:0000256" key="3">
    <source>
        <dbReference type="ARBA" id="ARBA00022723"/>
    </source>
</evidence>
<dbReference type="Pfam" id="PF13307">
    <property type="entry name" value="Helicase_C_2"/>
    <property type="match status" value="1"/>
</dbReference>
<dbReference type="GO" id="GO:0006281">
    <property type="term" value="P:DNA repair"/>
    <property type="evidence" value="ECO:0007669"/>
    <property type="project" value="UniProtKB-KW"/>
</dbReference>
<gene>
    <name evidence="16" type="ORF">PHET_07342</name>
</gene>
<evidence type="ECO:0000256" key="7">
    <source>
        <dbReference type="ARBA" id="ARBA00022806"/>
    </source>
</evidence>
<dbReference type="GO" id="GO:0045910">
    <property type="term" value="P:negative regulation of DNA recombination"/>
    <property type="evidence" value="ECO:0007669"/>
    <property type="project" value="TreeGrafter"/>
</dbReference>
<evidence type="ECO:0000313" key="17">
    <source>
        <dbReference type="Proteomes" id="UP000748531"/>
    </source>
</evidence>
<evidence type="ECO:0000256" key="5">
    <source>
        <dbReference type="ARBA" id="ARBA00022763"/>
    </source>
</evidence>
<comment type="subcellular location">
    <subcellularLocation>
        <location evidence="1">Nucleus</location>
    </subcellularLocation>
</comment>
<keyword evidence="11" id="KW-0238">DNA-binding</keyword>
<evidence type="ECO:0000259" key="15">
    <source>
        <dbReference type="PROSITE" id="PS51193"/>
    </source>
</evidence>
<dbReference type="GO" id="GO:0051539">
    <property type="term" value="F:4 iron, 4 sulfur cluster binding"/>
    <property type="evidence" value="ECO:0007669"/>
    <property type="project" value="UniProtKB-KW"/>
</dbReference>
<dbReference type="SMART" id="SM00487">
    <property type="entry name" value="DEXDc"/>
    <property type="match status" value="1"/>
</dbReference>
<keyword evidence="12" id="KW-0234">DNA repair</keyword>
<dbReference type="GO" id="GO:0046872">
    <property type="term" value="F:metal ion binding"/>
    <property type="evidence" value="ECO:0007669"/>
    <property type="project" value="UniProtKB-KW"/>
</dbReference>
<keyword evidence="7 16" id="KW-0347">Helicase</keyword>
<dbReference type="GO" id="GO:0005524">
    <property type="term" value="F:ATP binding"/>
    <property type="evidence" value="ECO:0007669"/>
    <property type="project" value="UniProtKB-KW"/>
</dbReference>
<keyword evidence="9" id="KW-0408">Iron</keyword>
<dbReference type="Pfam" id="PF23109">
    <property type="entry name" value="ARCH_RTEL1"/>
    <property type="match status" value="1"/>
</dbReference>
<dbReference type="InterPro" id="IPR014013">
    <property type="entry name" value="Helic_SF1/SF2_ATP-bd_DinG/Rad3"/>
</dbReference>
<dbReference type="GO" id="GO:1904430">
    <property type="term" value="P:negative regulation of t-circle formation"/>
    <property type="evidence" value="ECO:0007669"/>
    <property type="project" value="TreeGrafter"/>
</dbReference>
<keyword evidence="13" id="KW-0413">Isomerase</keyword>
<evidence type="ECO:0000256" key="8">
    <source>
        <dbReference type="ARBA" id="ARBA00022840"/>
    </source>
</evidence>
<comment type="caution">
    <text evidence="16">The sequence shown here is derived from an EMBL/GenBank/DDBJ whole genome shotgun (WGS) entry which is preliminary data.</text>
</comment>
<dbReference type="InterPro" id="IPR013020">
    <property type="entry name" value="Rad3/Chl1-like"/>
</dbReference>
<dbReference type="PROSITE" id="PS00690">
    <property type="entry name" value="DEAH_ATP_HELICASE"/>
    <property type="match status" value="1"/>
</dbReference>
<accession>A0A8J4TD97</accession>
<dbReference type="GO" id="GO:0070182">
    <property type="term" value="F:DNA polymerase binding"/>
    <property type="evidence" value="ECO:0007669"/>
    <property type="project" value="TreeGrafter"/>
</dbReference>
<evidence type="ECO:0000256" key="2">
    <source>
        <dbReference type="ARBA" id="ARBA00022485"/>
    </source>
</evidence>
<evidence type="ECO:0000313" key="16">
    <source>
        <dbReference type="EMBL" id="KAF5399237.1"/>
    </source>
</evidence>
<evidence type="ECO:0000256" key="10">
    <source>
        <dbReference type="ARBA" id="ARBA00023014"/>
    </source>
</evidence>
<dbReference type="SUPFAM" id="SSF52540">
    <property type="entry name" value="P-loop containing nucleoside triphosphate hydrolases"/>
    <property type="match status" value="1"/>
</dbReference>
<organism evidence="16 17">
    <name type="scientific">Paragonimus heterotremus</name>
    <dbReference type="NCBI Taxonomy" id="100268"/>
    <lineage>
        <taxon>Eukaryota</taxon>
        <taxon>Metazoa</taxon>
        <taxon>Spiralia</taxon>
        <taxon>Lophotrochozoa</taxon>
        <taxon>Platyhelminthes</taxon>
        <taxon>Trematoda</taxon>
        <taxon>Digenea</taxon>
        <taxon>Plagiorchiida</taxon>
        <taxon>Troglotremata</taxon>
        <taxon>Troglotrematidae</taxon>
        <taxon>Paragonimus</taxon>
    </lineage>
</organism>
<evidence type="ECO:0000256" key="9">
    <source>
        <dbReference type="ARBA" id="ARBA00023004"/>
    </source>
</evidence>
<dbReference type="GO" id="GO:0016818">
    <property type="term" value="F:hydrolase activity, acting on acid anhydrides, in phosphorus-containing anhydrides"/>
    <property type="evidence" value="ECO:0007669"/>
    <property type="project" value="InterPro"/>
</dbReference>
<name>A0A8J4TD97_9TREM</name>
<dbReference type="GO" id="GO:0010569">
    <property type="term" value="P:regulation of double-strand break repair via homologous recombination"/>
    <property type="evidence" value="ECO:0007669"/>
    <property type="project" value="TreeGrafter"/>
</dbReference>
<evidence type="ECO:0000256" key="11">
    <source>
        <dbReference type="ARBA" id="ARBA00023125"/>
    </source>
</evidence>
<keyword evidence="14" id="KW-0539">Nucleus</keyword>
<keyword evidence="5" id="KW-0227">DNA damage</keyword>
<dbReference type="AlphaFoldDB" id="A0A8J4TD97"/>
<dbReference type="InterPro" id="IPR027417">
    <property type="entry name" value="P-loop_NTPase"/>
</dbReference>
<dbReference type="InterPro" id="IPR014001">
    <property type="entry name" value="Helicase_ATP-bd"/>
</dbReference>
<dbReference type="GO" id="GO:0090657">
    <property type="term" value="P:telomeric loop disassembly"/>
    <property type="evidence" value="ECO:0007669"/>
    <property type="project" value="TreeGrafter"/>
</dbReference>
<keyword evidence="6" id="KW-0378">Hydrolase</keyword>
<dbReference type="EMBL" id="LUCH01004224">
    <property type="protein sequence ID" value="KAF5399237.1"/>
    <property type="molecule type" value="Genomic_DNA"/>
</dbReference>
<keyword evidence="8" id="KW-0067">ATP-binding</keyword>
<keyword evidence="3" id="KW-0479">Metal-binding</keyword>
<dbReference type="Proteomes" id="UP000748531">
    <property type="component" value="Unassembled WGS sequence"/>
</dbReference>
<evidence type="ECO:0000256" key="4">
    <source>
        <dbReference type="ARBA" id="ARBA00022741"/>
    </source>
</evidence>
<reference evidence="16" key="1">
    <citation type="submission" date="2019-05" db="EMBL/GenBank/DDBJ databases">
        <title>Annotation for the trematode Paragonimus heterotremus.</title>
        <authorList>
            <person name="Choi Y.-J."/>
        </authorList>
    </citation>
    <scope>NUCLEOTIDE SEQUENCE</scope>
    <source>
        <strain evidence="16">LC</strain>
    </source>
</reference>
<dbReference type="PROSITE" id="PS51193">
    <property type="entry name" value="HELICASE_ATP_BIND_2"/>
    <property type="match status" value="1"/>
</dbReference>